<accession>A0A1Q9BUP0</accession>
<organism evidence="1 2">
    <name type="scientific">Symbiodinium microadriaticum</name>
    <name type="common">Dinoflagellate</name>
    <name type="synonym">Zooxanthella microadriatica</name>
    <dbReference type="NCBI Taxonomy" id="2951"/>
    <lineage>
        <taxon>Eukaryota</taxon>
        <taxon>Sar</taxon>
        <taxon>Alveolata</taxon>
        <taxon>Dinophyceae</taxon>
        <taxon>Suessiales</taxon>
        <taxon>Symbiodiniaceae</taxon>
        <taxon>Symbiodinium</taxon>
    </lineage>
</organism>
<reference evidence="1 2" key="1">
    <citation type="submission" date="2016-02" db="EMBL/GenBank/DDBJ databases">
        <title>Genome analysis of coral dinoflagellate symbionts highlights evolutionary adaptations to a symbiotic lifestyle.</title>
        <authorList>
            <person name="Aranda M."/>
            <person name="Li Y."/>
            <person name="Liew Y.J."/>
            <person name="Baumgarten S."/>
            <person name="Simakov O."/>
            <person name="Wilson M."/>
            <person name="Piel J."/>
            <person name="Ashoor H."/>
            <person name="Bougouffa S."/>
            <person name="Bajic V.B."/>
            <person name="Ryu T."/>
            <person name="Ravasi T."/>
            <person name="Bayer T."/>
            <person name="Micklem G."/>
            <person name="Kim H."/>
            <person name="Bhak J."/>
            <person name="Lajeunesse T.C."/>
            <person name="Voolstra C.R."/>
        </authorList>
    </citation>
    <scope>NUCLEOTIDE SEQUENCE [LARGE SCALE GENOMIC DNA]</scope>
    <source>
        <strain evidence="1 2">CCMP2467</strain>
    </source>
</reference>
<feature type="non-terminal residue" evidence="1">
    <location>
        <position position="71"/>
    </location>
</feature>
<comment type="caution">
    <text evidence="1">The sequence shown here is derived from an EMBL/GenBank/DDBJ whole genome shotgun (WGS) entry which is preliminary data.</text>
</comment>
<proteinExistence type="predicted"/>
<dbReference type="AlphaFoldDB" id="A0A1Q9BUP0"/>
<sequence>MHRLSGLSPAWTCRDPSKRSFQSLFGLWRPGALRVLGAMTLITVEKAAARRSSEAGPREEELFEALGHAAV</sequence>
<dbReference type="EMBL" id="LSRX01003783">
    <property type="protein sequence ID" value="OLP74401.1"/>
    <property type="molecule type" value="Genomic_DNA"/>
</dbReference>
<dbReference type="Proteomes" id="UP000186817">
    <property type="component" value="Unassembled WGS sequence"/>
</dbReference>
<keyword evidence="2" id="KW-1185">Reference proteome</keyword>
<evidence type="ECO:0000313" key="1">
    <source>
        <dbReference type="EMBL" id="OLP74401.1"/>
    </source>
</evidence>
<gene>
    <name evidence="1" type="ORF">AK812_SmicGene46065</name>
</gene>
<name>A0A1Q9BUP0_SYMMI</name>
<protein>
    <submittedName>
        <fullName evidence="1">Uncharacterized protein</fullName>
    </submittedName>
</protein>
<evidence type="ECO:0000313" key="2">
    <source>
        <dbReference type="Proteomes" id="UP000186817"/>
    </source>
</evidence>